<evidence type="ECO:0000313" key="2">
    <source>
        <dbReference type="EMBL" id="MDR7268267.1"/>
    </source>
</evidence>
<organism evidence="2 3">
    <name type="scientific">Roseateles saccharophilus</name>
    <name type="common">Pseudomonas saccharophila</name>
    <dbReference type="NCBI Taxonomy" id="304"/>
    <lineage>
        <taxon>Bacteria</taxon>
        <taxon>Pseudomonadati</taxon>
        <taxon>Pseudomonadota</taxon>
        <taxon>Betaproteobacteria</taxon>
        <taxon>Burkholderiales</taxon>
        <taxon>Sphaerotilaceae</taxon>
        <taxon>Roseateles</taxon>
    </lineage>
</organism>
<accession>A0ABU1YHC8</accession>
<gene>
    <name evidence="2" type="ORF">J2X20_000896</name>
</gene>
<sequence>MTTMNHDDDKHDDSAFDEALRDQLLGSEEPADDGFSLRVMVALAPKGVTSQQRRWARWVRRAQWTAISVAAFGTTALMADTNGPLDTPHVVAAAALVGLLVFWSVPSRWTRG</sequence>
<proteinExistence type="predicted"/>
<protein>
    <submittedName>
        <fullName evidence="2">Uncharacterized protein</fullName>
    </submittedName>
</protein>
<keyword evidence="1" id="KW-0812">Transmembrane</keyword>
<keyword evidence="1" id="KW-0472">Membrane</keyword>
<keyword evidence="1" id="KW-1133">Transmembrane helix</keyword>
<reference evidence="2 3" key="1">
    <citation type="submission" date="2023-07" db="EMBL/GenBank/DDBJ databases">
        <title>Sorghum-associated microbial communities from plants grown in Nebraska, USA.</title>
        <authorList>
            <person name="Schachtman D."/>
        </authorList>
    </citation>
    <scope>NUCLEOTIDE SEQUENCE [LARGE SCALE GENOMIC DNA]</scope>
    <source>
        <strain evidence="2 3">BE314</strain>
    </source>
</reference>
<evidence type="ECO:0000313" key="3">
    <source>
        <dbReference type="Proteomes" id="UP001180453"/>
    </source>
</evidence>
<feature type="transmembrane region" description="Helical" evidence="1">
    <location>
        <begin position="91"/>
        <end position="109"/>
    </location>
</feature>
<evidence type="ECO:0000256" key="1">
    <source>
        <dbReference type="SAM" id="Phobius"/>
    </source>
</evidence>
<feature type="transmembrane region" description="Helical" evidence="1">
    <location>
        <begin position="62"/>
        <end position="79"/>
    </location>
</feature>
<dbReference type="RefSeq" id="WP_310261460.1">
    <property type="nucleotide sequence ID" value="NZ_JAVDXU010000001.1"/>
</dbReference>
<keyword evidence="3" id="KW-1185">Reference proteome</keyword>
<comment type="caution">
    <text evidence="2">The sequence shown here is derived from an EMBL/GenBank/DDBJ whole genome shotgun (WGS) entry which is preliminary data.</text>
</comment>
<name>A0ABU1YHC8_ROSSA</name>
<dbReference type="EMBL" id="JAVDXU010000001">
    <property type="protein sequence ID" value="MDR7268267.1"/>
    <property type="molecule type" value="Genomic_DNA"/>
</dbReference>
<dbReference type="Proteomes" id="UP001180453">
    <property type="component" value="Unassembled WGS sequence"/>
</dbReference>